<proteinExistence type="predicted"/>
<accession>A0A8S5RQ64</accession>
<name>A0A8S5RQ64_9VIRU</name>
<sequence length="61" mass="6512">MFNGPAGVNGEAGKKGQLIYPAGVYDINTTYSTTEESAPYVYVYNSESSKSGYYLLSAVTS</sequence>
<organism evidence="1">
    <name type="scientific">virus sp. ctrcb4</name>
    <dbReference type="NCBI Taxonomy" id="2825824"/>
    <lineage>
        <taxon>Viruses</taxon>
    </lineage>
</organism>
<protein>
    <submittedName>
        <fullName evidence="1">Uncharacterized protein</fullName>
    </submittedName>
</protein>
<dbReference type="EMBL" id="BK059132">
    <property type="protein sequence ID" value="DAE33273.1"/>
    <property type="molecule type" value="Genomic_DNA"/>
</dbReference>
<reference evidence="1" key="1">
    <citation type="journal article" date="2021" name="Proc. Natl. Acad. Sci. U.S.A.">
        <title>A Catalog of Tens of Thousands of Viruses from Human Metagenomes Reveals Hidden Associations with Chronic Diseases.</title>
        <authorList>
            <person name="Tisza M.J."/>
            <person name="Buck C.B."/>
        </authorList>
    </citation>
    <scope>NUCLEOTIDE SEQUENCE</scope>
    <source>
        <strain evidence="1">Ctrcb4</strain>
    </source>
</reference>
<evidence type="ECO:0000313" key="1">
    <source>
        <dbReference type="EMBL" id="DAE33273.1"/>
    </source>
</evidence>